<dbReference type="AlphaFoldDB" id="A0A1H2XTS3"/>
<proteinExistence type="inferred from homology"/>
<protein>
    <recommendedName>
        <fullName evidence="2">YCII-related domain-containing protein</fullName>
    </recommendedName>
</protein>
<keyword evidence="4" id="KW-1185">Reference proteome</keyword>
<evidence type="ECO:0000313" key="4">
    <source>
        <dbReference type="Proteomes" id="UP000199529"/>
    </source>
</evidence>
<dbReference type="InterPro" id="IPR011008">
    <property type="entry name" value="Dimeric_a/b-barrel"/>
</dbReference>
<dbReference type="Pfam" id="PF03795">
    <property type="entry name" value="YCII"/>
    <property type="match status" value="1"/>
</dbReference>
<dbReference type="OrthoDB" id="8968203at2"/>
<reference evidence="4" key="1">
    <citation type="submission" date="2016-10" db="EMBL/GenBank/DDBJ databases">
        <authorList>
            <person name="Varghese N."/>
            <person name="Submissions S."/>
        </authorList>
    </citation>
    <scope>NUCLEOTIDE SEQUENCE [LARGE SCALE GENOMIC DNA]</scope>
    <source>
        <strain evidence="4">CGMCC 4.3530</strain>
    </source>
</reference>
<dbReference type="PANTHER" id="PTHR33606:SF3">
    <property type="entry name" value="PROTEIN YCII"/>
    <property type="match status" value="1"/>
</dbReference>
<comment type="similarity">
    <text evidence="1">Belongs to the YciI family.</text>
</comment>
<accession>A0A1H2XTS3</accession>
<dbReference type="EMBL" id="FNOK01000006">
    <property type="protein sequence ID" value="SDW96221.1"/>
    <property type="molecule type" value="Genomic_DNA"/>
</dbReference>
<dbReference type="Gene3D" id="3.30.70.1060">
    <property type="entry name" value="Dimeric alpha+beta barrel"/>
    <property type="match status" value="1"/>
</dbReference>
<dbReference type="STRING" id="418495.SAMN05216215_1006196"/>
<feature type="domain" description="YCII-related" evidence="2">
    <location>
        <begin position="1"/>
        <end position="88"/>
    </location>
</feature>
<evidence type="ECO:0000256" key="1">
    <source>
        <dbReference type="ARBA" id="ARBA00007689"/>
    </source>
</evidence>
<dbReference type="SUPFAM" id="SSF54909">
    <property type="entry name" value="Dimeric alpha+beta barrel"/>
    <property type="match status" value="1"/>
</dbReference>
<dbReference type="Proteomes" id="UP000199529">
    <property type="component" value="Unassembled WGS sequence"/>
</dbReference>
<gene>
    <name evidence="3" type="ORF">SAMN05216215_1006196</name>
</gene>
<sequence>MPYFIETFDKPDHQQVRLDNRPAHLAFLEEHKELLLACGAKLADDGDAATGGVYLLDVETRAAAEEFIAADPFAKVGLFADIKVLRWRKAYLDGTGYL</sequence>
<name>A0A1H2XTS3_9PSEU</name>
<organism evidence="3 4">
    <name type="scientific">Saccharopolyspora shandongensis</name>
    <dbReference type="NCBI Taxonomy" id="418495"/>
    <lineage>
        <taxon>Bacteria</taxon>
        <taxon>Bacillati</taxon>
        <taxon>Actinomycetota</taxon>
        <taxon>Actinomycetes</taxon>
        <taxon>Pseudonocardiales</taxon>
        <taxon>Pseudonocardiaceae</taxon>
        <taxon>Saccharopolyspora</taxon>
    </lineage>
</organism>
<dbReference type="InterPro" id="IPR005545">
    <property type="entry name" value="YCII"/>
</dbReference>
<dbReference type="PANTHER" id="PTHR33606">
    <property type="entry name" value="PROTEIN YCII"/>
    <property type="match status" value="1"/>
</dbReference>
<dbReference type="NCBIfam" id="NF009503">
    <property type="entry name" value="PRK12863.1-3"/>
    <property type="match status" value="1"/>
</dbReference>
<evidence type="ECO:0000259" key="2">
    <source>
        <dbReference type="Pfam" id="PF03795"/>
    </source>
</evidence>
<evidence type="ECO:0000313" key="3">
    <source>
        <dbReference type="EMBL" id="SDW96221.1"/>
    </source>
</evidence>
<dbReference type="RefSeq" id="WP_093263504.1">
    <property type="nucleotide sequence ID" value="NZ_FNOK01000006.1"/>
</dbReference>
<dbReference type="InterPro" id="IPR051807">
    <property type="entry name" value="Sec-metab_biosynth-assoc"/>
</dbReference>